<feature type="compositionally biased region" description="Low complexity" evidence="1">
    <location>
        <begin position="432"/>
        <end position="443"/>
    </location>
</feature>
<evidence type="ECO:0000313" key="2">
    <source>
        <dbReference type="WBParaSite" id="Smp_143960.4"/>
    </source>
</evidence>
<proteinExistence type="predicted"/>
<feature type="compositionally biased region" description="Low complexity" evidence="1">
    <location>
        <begin position="1060"/>
        <end position="1071"/>
    </location>
</feature>
<dbReference type="AlphaFoldDB" id="A0A5K4ER69"/>
<feature type="compositionally biased region" description="Polar residues" evidence="1">
    <location>
        <begin position="330"/>
        <end position="343"/>
    </location>
</feature>
<reference evidence="2" key="1">
    <citation type="submission" date="2019-11" db="UniProtKB">
        <authorList>
            <consortium name="WormBaseParasite"/>
        </authorList>
    </citation>
    <scope>IDENTIFICATION</scope>
    <source>
        <strain evidence="2">Puerto Rican</strain>
    </source>
</reference>
<feature type="region of interest" description="Disordered" evidence="1">
    <location>
        <begin position="1039"/>
        <end position="1072"/>
    </location>
</feature>
<name>A0A5K4ER69_SCHMA</name>
<dbReference type="WBParaSite" id="Smp_143960.4">
    <property type="protein sequence ID" value="Smp_143960.4"/>
    <property type="gene ID" value="Smp_143960"/>
</dbReference>
<dbReference type="STRING" id="6183.A0A5K4ER69"/>
<sequence>MHFASHVYVTPYISVIPHLKKANIPWQLGNLNASITQLLQSFSETCSSNLRPKSFRPIHPVWMPLGKSYVPPKIIPADKCTTVRPPLATVKPNVTMASLPNMISSNSTSGLGAGTVCSLDNKSSGLRANRPVLRIYRQPVAANKANVFNFDLYSSGLPKSSSHQTPQSNIVASKSNADPMQSMVHLQNKTKRLSETLLTTTVISNSNSDALSPSTSCNSVIVQQSPISTTIASEETMNDANVQSIGVINQNENITSQQICLNAQSNDISDHQQISDNGSIFSVFSLLPPPASSETLVTDMVIYPVITCEDNLSDAKSTDLVSTKRRRNQPPRQLSPGSGVGSTIFSLTNSYEEELDMERFLSALFNNAEQVATRINAEVGILTRNSLSYNENSNRCDWPETTNTYEIVSIHSSNNNNNDNNNQSQPVTTNASSSSSSSSSLSSTGVKLSTSFVCQDFNSDTSDNMQLWNDWFGIKDDLETCIDHLLSDLESIEVFTSTVNTTTVTYTTSTVSSTIPNQDINNTTIIETLIDTDQCSHQSSAVTTLSNDIVTSCPSNVSHELISSPSSSLSDCVTNVTINDKTLTRSITSATITDTSDLFHPNSPILSLSTLLCNNTETNSNNDNVNSSDCESLIIPNIPDTKLMMKTPIVSTSTIITTTSTVTNQHLVHNDCKRLITSSSSPFCFSQLVNNNNSQNFPSKRQCIRHSDDINNINNSTVNNNNTTNNLPPILITPDSKKNHANEHNNELFYENLPSCKLFKGNTNKDSFQHHSNDHPHPLQPTYLLSSSPSCYYSIPQNSNTRTIINNATNTCMTAYLLNNPLSIIDLRQITQSNNSTGIAITNENHYTNPITLYTTNNHHKLLSSSSSAAVAMGNHVNYVDLNNNSLINLIPISYHSNISPFIMSNTIMNTTLSTITMTTDSSNITSTAYVNFTCNTVSTCTTTTTTTTATSSSNSSNNTGSTTDVVVTTAVITTTGISDDYIQTIKVSDNNSNKCYSKKSLLMDAKENHPPTPALIVQNSNRCDWPETTNTYEIVSIHSSNNNNNDNNNQSQPVTTNASSSSSSSSSLSSTGVKLSTSFVCQDFNSDTSDNMQLWNDWFGRGVRKKILNLQSLDIDRIISQSH</sequence>
<feature type="region of interest" description="Disordered" evidence="1">
    <location>
        <begin position="411"/>
        <end position="444"/>
    </location>
</feature>
<evidence type="ECO:0000256" key="1">
    <source>
        <dbReference type="SAM" id="MobiDB-lite"/>
    </source>
</evidence>
<protein>
    <submittedName>
        <fullName evidence="2">Uncharacterized protein</fullName>
    </submittedName>
</protein>
<dbReference type="InParanoid" id="A0A5K4ER69"/>
<organism evidence="2">
    <name type="scientific">Schistosoma mansoni</name>
    <name type="common">Blood fluke</name>
    <dbReference type="NCBI Taxonomy" id="6183"/>
    <lineage>
        <taxon>Eukaryota</taxon>
        <taxon>Metazoa</taxon>
        <taxon>Spiralia</taxon>
        <taxon>Lophotrochozoa</taxon>
        <taxon>Platyhelminthes</taxon>
        <taxon>Trematoda</taxon>
        <taxon>Digenea</taxon>
        <taxon>Strigeidida</taxon>
        <taxon>Schistosomatoidea</taxon>
        <taxon>Schistosomatidae</taxon>
        <taxon>Schistosoma</taxon>
    </lineage>
</organism>
<feature type="region of interest" description="Disordered" evidence="1">
    <location>
        <begin position="317"/>
        <end position="343"/>
    </location>
</feature>
<accession>A0A5K4ER69</accession>